<dbReference type="InterPro" id="IPR036866">
    <property type="entry name" value="RibonucZ/Hydroxyglut_hydro"/>
</dbReference>
<protein>
    <submittedName>
        <fullName evidence="6">MBL fold metallo-hydrolase</fullName>
    </submittedName>
</protein>
<evidence type="ECO:0000256" key="4">
    <source>
        <dbReference type="ARBA" id="ARBA00048505"/>
    </source>
</evidence>
<proteinExistence type="predicted"/>
<accession>A0A4V2J3M9</accession>
<organism evidence="6 7">
    <name type="scientific">Paenibacillus thalictri</name>
    <dbReference type="NCBI Taxonomy" id="2527873"/>
    <lineage>
        <taxon>Bacteria</taxon>
        <taxon>Bacillati</taxon>
        <taxon>Bacillota</taxon>
        <taxon>Bacilli</taxon>
        <taxon>Bacillales</taxon>
        <taxon>Paenibacillaceae</taxon>
        <taxon>Paenibacillus</taxon>
    </lineage>
</organism>
<evidence type="ECO:0000259" key="5">
    <source>
        <dbReference type="Pfam" id="PF12706"/>
    </source>
</evidence>
<dbReference type="PANTHER" id="PTHR43546:SF9">
    <property type="entry name" value="L-ASCORBATE-6-PHOSPHATE LACTONASE ULAG-RELATED"/>
    <property type="match status" value="1"/>
</dbReference>
<comment type="catalytic activity">
    <reaction evidence="2">
        <text>3',5'-cyclic CMP + H2O = CMP + H(+)</text>
        <dbReference type="Rhea" id="RHEA:72675"/>
        <dbReference type="ChEBI" id="CHEBI:15377"/>
        <dbReference type="ChEBI" id="CHEBI:15378"/>
        <dbReference type="ChEBI" id="CHEBI:58003"/>
        <dbReference type="ChEBI" id="CHEBI:60377"/>
    </reaction>
    <physiologicalReaction direction="left-to-right" evidence="2">
        <dbReference type="Rhea" id="RHEA:72676"/>
    </physiologicalReaction>
</comment>
<dbReference type="EMBL" id="SIRE01000020">
    <property type="protein sequence ID" value="TBL73944.1"/>
    <property type="molecule type" value="Genomic_DNA"/>
</dbReference>
<gene>
    <name evidence="6" type="ORF">EYB31_25955</name>
</gene>
<sequence>MRQRIRHNEELVREMNETTVPYGMLALWFIGQEGVVVKGGSTIIYIDPFVSSEAASRRAYPPPLAPEHITNADFYLITHEHLDHLDPGTVPVVARQSPHTEFVAPACCRSQLVQLGVPEQRILDAITAERRSFGDWDLLPIPAAHETLERDEEGNDRFVGYVIRLNGVTLYHAGDTVIYPGLLEKLQAEEIDIGMLPINGGDFFRRSRGIVGNMSYIEAAKLADAAGFDLTIPLHYDVFASNGEHPGNFIDYCYDNFPYMKCHVMARTERLIYVKEIR</sequence>
<dbReference type="RefSeq" id="WP_131016351.1">
    <property type="nucleotide sequence ID" value="NZ_SIRE01000020.1"/>
</dbReference>
<dbReference type="AlphaFoldDB" id="A0A4V2J3M9"/>
<dbReference type="InterPro" id="IPR001279">
    <property type="entry name" value="Metallo-B-lactamas"/>
</dbReference>
<evidence type="ECO:0000313" key="6">
    <source>
        <dbReference type="EMBL" id="TBL73944.1"/>
    </source>
</evidence>
<dbReference type="OrthoDB" id="9800061at2"/>
<name>A0A4V2J3M9_9BACL</name>
<comment type="function">
    <text evidence="3">Counteracts the endogenous Pycsar antiviral defense system. Phosphodiesterase that enables metal-dependent hydrolysis of host cyclic nucleotide Pycsar defense signals such as cCMP and cUMP.</text>
</comment>
<dbReference type="Pfam" id="PF12706">
    <property type="entry name" value="Lactamase_B_2"/>
    <property type="match status" value="1"/>
</dbReference>
<dbReference type="Proteomes" id="UP000293142">
    <property type="component" value="Unassembled WGS sequence"/>
</dbReference>
<evidence type="ECO:0000313" key="7">
    <source>
        <dbReference type="Proteomes" id="UP000293142"/>
    </source>
</evidence>
<dbReference type="GO" id="GO:0016787">
    <property type="term" value="F:hydrolase activity"/>
    <property type="evidence" value="ECO:0007669"/>
    <property type="project" value="UniProtKB-KW"/>
</dbReference>
<dbReference type="PANTHER" id="PTHR43546">
    <property type="entry name" value="UPF0173 METAL-DEPENDENT HYDROLASE MJ1163-RELATED"/>
    <property type="match status" value="1"/>
</dbReference>
<evidence type="ECO:0000256" key="3">
    <source>
        <dbReference type="ARBA" id="ARBA00034301"/>
    </source>
</evidence>
<feature type="domain" description="Metallo-beta-lactamase" evidence="5">
    <location>
        <begin position="44"/>
        <end position="236"/>
    </location>
</feature>
<keyword evidence="1 6" id="KW-0378">Hydrolase</keyword>
<dbReference type="SUPFAM" id="SSF56281">
    <property type="entry name" value="Metallo-hydrolase/oxidoreductase"/>
    <property type="match status" value="1"/>
</dbReference>
<comment type="caution">
    <text evidence="6">The sequence shown here is derived from an EMBL/GenBank/DDBJ whole genome shotgun (WGS) entry which is preliminary data.</text>
</comment>
<dbReference type="InterPro" id="IPR050114">
    <property type="entry name" value="UPF0173_UPF0282_UlaG_hydrolase"/>
</dbReference>
<evidence type="ECO:0000256" key="1">
    <source>
        <dbReference type="ARBA" id="ARBA00022801"/>
    </source>
</evidence>
<evidence type="ECO:0000256" key="2">
    <source>
        <dbReference type="ARBA" id="ARBA00034221"/>
    </source>
</evidence>
<dbReference type="Gene3D" id="3.60.15.10">
    <property type="entry name" value="Ribonuclease Z/Hydroxyacylglutathione hydrolase-like"/>
    <property type="match status" value="1"/>
</dbReference>
<keyword evidence="7" id="KW-1185">Reference proteome</keyword>
<reference evidence="6 7" key="1">
    <citation type="submission" date="2019-02" db="EMBL/GenBank/DDBJ databases">
        <title>Paenibacillus sp. nov., isolated from surface-sterilized tissue of Thalictrum simplex L.</title>
        <authorList>
            <person name="Tuo L."/>
        </authorList>
    </citation>
    <scope>NUCLEOTIDE SEQUENCE [LARGE SCALE GENOMIC DNA]</scope>
    <source>
        <strain evidence="6 7">N2SHLJ1</strain>
    </source>
</reference>
<comment type="catalytic activity">
    <reaction evidence="4">
        <text>3',5'-cyclic UMP + H2O = UMP + H(+)</text>
        <dbReference type="Rhea" id="RHEA:70575"/>
        <dbReference type="ChEBI" id="CHEBI:15377"/>
        <dbReference type="ChEBI" id="CHEBI:15378"/>
        <dbReference type="ChEBI" id="CHEBI:57865"/>
        <dbReference type="ChEBI" id="CHEBI:184387"/>
    </reaction>
    <physiologicalReaction direction="left-to-right" evidence="4">
        <dbReference type="Rhea" id="RHEA:70576"/>
    </physiologicalReaction>
</comment>